<dbReference type="EMBL" id="JARPTC010000004">
    <property type="protein sequence ID" value="MDO7786370.1"/>
    <property type="molecule type" value="Genomic_DNA"/>
</dbReference>
<comment type="caution">
    <text evidence="2">The sequence shown here is derived from an EMBL/GenBank/DDBJ whole genome shotgun (WGS) entry which is preliminary data.</text>
</comment>
<dbReference type="CDD" id="cd07344">
    <property type="entry name" value="M48_yhfN_like"/>
    <property type="match status" value="1"/>
</dbReference>
<dbReference type="Gene3D" id="3.30.2010.10">
    <property type="entry name" value="Metalloproteases ('zincins'), catalytic domain"/>
    <property type="match status" value="1"/>
</dbReference>
<dbReference type="Proteomes" id="UP001172911">
    <property type="component" value="Unassembled WGS sequence"/>
</dbReference>
<keyword evidence="2" id="KW-0482">Metalloprotease</keyword>
<protein>
    <submittedName>
        <fullName evidence="2">SprT family zinc-dependent metalloprotease</fullName>
    </submittedName>
</protein>
<gene>
    <name evidence="2" type="ORF">P6N53_03945</name>
</gene>
<sequence>MNESGRKKSPTVPACHNSTEIKLGGKKITYSLRESSRAKRVNLKVSTEKGLEVVVPANYPHSRIEPLLKNNENWIIQKLDSLTKVSKRRKNRFGQDGQILPFLGRNYRLVTVYQQGPPLVELVGDKVVLMLPQKESGKKTEILEAWLRYQAKEIIANRVAEFKNKLGVNINQIFIKDQKTRWGSCSSQGNLNFNFRIIMAPLPVLDYLVVHELAHLIEMNHSKKFWSLVESLCPEYKRHRQWLKEHGQELMIRE</sequence>
<evidence type="ECO:0000313" key="2">
    <source>
        <dbReference type="EMBL" id="MDO7786370.1"/>
    </source>
</evidence>
<evidence type="ECO:0000259" key="1">
    <source>
        <dbReference type="Pfam" id="PF01863"/>
    </source>
</evidence>
<dbReference type="PANTHER" id="PTHR30399:SF1">
    <property type="entry name" value="UTP PYROPHOSPHATASE"/>
    <property type="match status" value="1"/>
</dbReference>
<dbReference type="AlphaFoldDB" id="A0AAW7ZAD0"/>
<keyword evidence="2" id="KW-0378">Hydrolase</keyword>
<name>A0AAW7ZAD0_9FIRM</name>
<keyword evidence="2" id="KW-0645">Protease</keyword>
<keyword evidence="3" id="KW-1185">Reference proteome</keyword>
<feature type="domain" description="YgjP-like metallopeptidase" evidence="1">
    <location>
        <begin position="39"/>
        <end position="246"/>
    </location>
</feature>
<reference evidence="2" key="1">
    <citation type="journal article" date="2023" name="J. Hazard. Mater.">
        <title>Anaerobic biodegradation of pyrene and benzo[a]pyrene by a new sulfate-reducing Desulforamulus aquiferis strain DSA.</title>
        <authorList>
            <person name="Zhang Z."/>
            <person name="Sun J."/>
            <person name="Gong X."/>
            <person name="Wang C."/>
            <person name="Wang H."/>
        </authorList>
    </citation>
    <scope>NUCLEOTIDE SEQUENCE</scope>
    <source>
        <strain evidence="2">DSA</strain>
    </source>
</reference>
<reference evidence="2" key="2">
    <citation type="submission" date="2023-03" db="EMBL/GenBank/DDBJ databases">
        <authorList>
            <person name="Zhang Z."/>
        </authorList>
    </citation>
    <scope>NUCLEOTIDE SEQUENCE</scope>
    <source>
        <strain evidence="2">DSA</strain>
    </source>
</reference>
<dbReference type="InterPro" id="IPR053136">
    <property type="entry name" value="UTP_pyrophosphatase-like"/>
</dbReference>
<dbReference type="PANTHER" id="PTHR30399">
    <property type="entry name" value="UNCHARACTERIZED PROTEIN YGJP"/>
    <property type="match status" value="1"/>
</dbReference>
<accession>A0AAW7ZAD0</accession>
<organism evidence="2 3">
    <name type="scientific">Desulforamulus aquiferis</name>
    <dbReference type="NCBI Taxonomy" id="1397668"/>
    <lineage>
        <taxon>Bacteria</taxon>
        <taxon>Bacillati</taxon>
        <taxon>Bacillota</taxon>
        <taxon>Clostridia</taxon>
        <taxon>Eubacteriales</taxon>
        <taxon>Peptococcaceae</taxon>
        <taxon>Desulforamulus</taxon>
    </lineage>
</organism>
<dbReference type="GO" id="GO:0008237">
    <property type="term" value="F:metallopeptidase activity"/>
    <property type="evidence" value="ECO:0007669"/>
    <property type="project" value="UniProtKB-KW"/>
</dbReference>
<proteinExistence type="predicted"/>
<dbReference type="InterPro" id="IPR002725">
    <property type="entry name" value="YgjP-like_metallopeptidase"/>
</dbReference>
<dbReference type="Pfam" id="PF01863">
    <property type="entry name" value="YgjP-like"/>
    <property type="match status" value="1"/>
</dbReference>
<evidence type="ECO:0000313" key="3">
    <source>
        <dbReference type="Proteomes" id="UP001172911"/>
    </source>
</evidence>